<dbReference type="OrthoDB" id="2545919at2759"/>
<evidence type="ECO:0000256" key="9">
    <source>
        <dbReference type="ARBA" id="ARBA00047213"/>
    </source>
</evidence>
<dbReference type="RefSeq" id="XP_002418015.1">
    <property type="nucleotide sequence ID" value="XM_002417970.1"/>
</dbReference>
<feature type="modified residue" description="N6-(pyridoxal phosphate)lysine" evidence="13">
    <location>
        <position position="220"/>
    </location>
</feature>
<comment type="cofactor">
    <cofactor evidence="1 14">
        <name>pyridoxal 5'-phosphate</name>
        <dbReference type="ChEBI" id="CHEBI:597326"/>
    </cofactor>
</comment>
<keyword evidence="4" id="KW-0028">Amino-acid biosynthesis</keyword>
<evidence type="ECO:0000256" key="7">
    <source>
        <dbReference type="ARBA" id="ARBA00023239"/>
    </source>
</evidence>
<dbReference type="EMBL" id="FM992689">
    <property type="protein sequence ID" value="CAX43314.1"/>
    <property type="molecule type" value="Genomic_DNA"/>
</dbReference>
<dbReference type="Proteomes" id="UP000002605">
    <property type="component" value="Chromosome 2"/>
</dbReference>
<dbReference type="InterPro" id="IPR006238">
    <property type="entry name" value="Cys_b_lyase_euk"/>
</dbReference>
<evidence type="ECO:0000313" key="16">
    <source>
        <dbReference type="EMBL" id="CAX43314.1"/>
    </source>
</evidence>
<dbReference type="SUPFAM" id="SSF53383">
    <property type="entry name" value="PLP-dependent transferases"/>
    <property type="match status" value="1"/>
</dbReference>
<evidence type="ECO:0000313" key="15">
    <source>
        <dbReference type="CGD" id="CAL0000159568"/>
    </source>
</evidence>
<dbReference type="PANTHER" id="PTHR11808:SF50">
    <property type="entry name" value="CYSTATHIONINE BETA-LYASE"/>
    <property type="match status" value="1"/>
</dbReference>
<evidence type="ECO:0000256" key="14">
    <source>
        <dbReference type="RuleBase" id="RU362118"/>
    </source>
</evidence>
<evidence type="ECO:0000256" key="5">
    <source>
        <dbReference type="ARBA" id="ARBA00022898"/>
    </source>
</evidence>
<dbReference type="GO" id="GO:0030170">
    <property type="term" value="F:pyridoxal phosphate binding"/>
    <property type="evidence" value="ECO:0007669"/>
    <property type="project" value="InterPro"/>
</dbReference>
<accession>B9WA95</accession>
<dbReference type="CGD" id="CAL0000159568">
    <property type="gene designation" value="Cd36_15360"/>
</dbReference>
<keyword evidence="7 16" id="KW-0456">Lyase</keyword>
<evidence type="ECO:0000256" key="1">
    <source>
        <dbReference type="ARBA" id="ARBA00001933"/>
    </source>
</evidence>
<evidence type="ECO:0000313" key="17">
    <source>
        <dbReference type="Proteomes" id="UP000002605"/>
    </source>
</evidence>
<evidence type="ECO:0000256" key="3">
    <source>
        <dbReference type="ARBA" id="ARBA00012224"/>
    </source>
</evidence>
<dbReference type="PIRSF" id="PIRSF001434">
    <property type="entry name" value="CGS"/>
    <property type="match status" value="1"/>
</dbReference>
<dbReference type="PROSITE" id="PS00868">
    <property type="entry name" value="CYS_MET_METAB_PP"/>
    <property type="match status" value="1"/>
</dbReference>
<dbReference type="Gene3D" id="3.40.640.10">
    <property type="entry name" value="Type I PLP-dependent aspartate aminotransferase-like (Major domain)"/>
    <property type="match status" value="1"/>
</dbReference>
<evidence type="ECO:0000256" key="11">
    <source>
        <dbReference type="ARBA" id="ARBA00047625"/>
    </source>
</evidence>
<dbReference type="VEuPathDB" id="FungiDB:CD36_15360"/>
<dbReference type="CDD" id="cd00614">
    <property type="entry name" value="CGS_like"/>
    <property type="match status" value="1"/>
</dbReference>
<dbReference type="InterPro" id="IPR000277">
    <property type="entry name" value="Cys/Met-Metab_PyrdxlP-dep_enz"/>
</dbReference>
<dbReference type="AlphaFoldDB" id="B9WA95"/>
<organism evidence="16 17">
    <name type="scientific">Candida dubliniensis (strain CD36 / ATCC MYA-646 / CBS 7987 / NCPF 3949 / NRRL Y-17841)</name>
    <name type="common">Yeast</name>
    <dbReference type="NCBI Taxonomy" id="573826"/>
    <lineage>
        <taxon>Eukaryota</taxon>
        <taxon>Fungi</taxon>
        <taxon>Dikarya</taxon>
        <taxon>Ascomycota</taxon>
        <taxon>Saccharomycotina</taxon>
        <taxon>Pichiomycetes</taxon>
        <taxon>Debaryomycetaceae</taxon>
        <taxon>Candida/Lodderomyces clade</taxon>
        <taxon>Candida</taxon>
    </lineage>
</organism>
<evidence type="ECO:0000256" key="4">
    <source>
        <dbReference type="ARBA" id="ARBA00022605"/>
    </source>
</evidence>
<dbReference type="EC" id="4.4.1.13" evidence="3"/>
<evidence type="ECO:0000256" key="6">
    <source>
        <dbReference type="ARBA" id="ARBA00023167"/>
    </source>
</evidence>
<protein>
    <recommendedName>
        <fullName evidence="12">Cystathionine beta-lyase</fullName>
        <ecNumber evidence="3">4.4.1.13</ecNumber>
    </recommendedName>
    <alternativeName>
        <fullName evidence="9">Cysteine-S-conjugate beta-lyase</fullName>
    </alternativeName>
</protein>
<dbReference type="InterPro" id="IPR015421">
    <property type="entry name" value="PyrdxlP-dep_Trfase_major"/>
</dbReference>
<proteinExistence type="inferred from homology"/>
<gene>
    <name evidence="15" type="ordered locus">Cd36_15360</name>
    <name evidence="16" type="ORF">CD36_15360</name>
</gene>
<comment type="similarity">
    <text evidence="2 14">Belongs to the trans-sulfuration enzymes family.</text>
</comment>
<comment type="catalytic activity">
    <reaction evidence="10">
        <text>L,L-cystathionine + H2O = L-homocysteine + pyruvate + NH4(+)</text>
        <dbReference type="Rhea" id="RHEA:13965"/>
        <dbReference type="ChEBI" id="CHEBI:15361"/>
        <dbReference type="ChEBI" id="CHEBI:15377"/>
        <dbReference type="ChEBI" id="CHEBI:28938"/>
        <dbReference type="ChEBI" id="CHEBI:58161"/>
        <dbReference type="ChEBI" id="CHEBI:58199"/>
    </reaction>
</comment>
<dbReference type="GO" id="GO:0005737">
    <property type="term" value="C:cytoplasm"/>
    <property type="evidence" value="ECO:0007669"/>
    <property type="project" value="TreeGrafter"/>
</dbReference>
<evidence type="ECO:0000256" key="8">
    <source>
        <dbReference type="ARBA" id="ARBA00046315"/>
    </source>
</evidence>
<dbReference type="InterPro" id="IPR015422">
    <property type="entry name" value="PyrdxlP-dep_Trfase_small"/>
</dbReference>
<evidence type="ECO:0000256" key="2">
    <source>
        <dbReference type="ARBA" id="ARBA00009077"/>
    </source>
</evidence>
<name>B9WA95_CANDC</name>
<comment type="pathway">
    <text evidence="8">Amino-acid biosynthesis; L-methionine biosynthesis via de novo pathway; L-homocysteine from L-cystathionine: step 1/1.</text>
</comment>
<evidence type="ECO:0000256" key="12">
    <source>
        <dbReference type="ARBA" id="ARBA00072331"/>
    </source>
</evidence>
<dbReference type="GO" id="GO:0019346">
    <property type="term" value="P:transsulfuration"/>
    <property type="evidence" value="ECO:0007669"/>
    <property type="project" value="InterPro"/>
</dbReference>
<reference evidence="16 17" key="1">
    <citation type="journal article" date="2009" name="Genome Res.">
        <title>Comparative genomics of the fungal pathogens Candida dubliniensis and Candida albicans.</title>
        <authorList>
            <person name="Jackson A.P."/>
            <person name="Gamble J.A."/>
            <person name="Yeomans T."/>
            <person name="Moran G.P."/>
            <person name="Saunders D."/>
            <person name="Harris D."/>
            <person name="Aslett M."/>
            <person name="Barrell J.F."/>
            <person name="Butler G."/>
            <person name="Citiulo F."/>
            <person name="Coleman D.C."/>
            <person name="de Groot P.W.J."/>
            <person name="Goodwin T.J."/>
            <person name="Quail M.A."/>
            <person name="McQuillan J."/>
            <person name="Munro C.A."/>
            <person name="Pain A."/>
            <person name="Poulter R.T."/>
            <person name="Rajandream M.A."/>
            <person name="Renauld H."/>
            <person name="Spiering M.J."/>
            <person name="Tivey A."/>
            <person name="Gow N.A.R."/>
            <person name="Barrell B."/>
            <person name="Sullivan D.J."/>
            <person name="Berriman M."/>
        </authorList>
    </citation>
    <scope>NUCLEOTIDE SEQUENCE [LARGE SCALE GENOMIC DNA]</scope>
    <source>
        <strain evidence="17">CD36 / ATCC MYA-646 / CBS 7987 / NCPF 3949 / NRRL Y-17841</strain>
    </source>
</reference>
<dbReference type="PANTHER" id="PTHR11808">
    <property type="entry name" value="TRANS-SULFURATION ENZYME FAMILY MEMBER"/>
    <property type="match status" value="1"/>
</dbReference>
<sequence>MENKLESSLCNGDFRQCQFLIPQKSYSLETELVLNKSGDQYNASVPPLYQSATFKQPSLSNMGEYDYTRSGNPTRTHLQNHIAKIMKAEHAFAVSSGMGCLDVITRLLKPGDEVIAGDDLYGGTHRLLTYLSKKGDIVAHHYDTTNTELIKSKINNNTKMIFLESPTNPLIKVVDVKSIADYAHKVNRDIVIVFDNTMMSPVLMTPLDLGVDIQYESATKYLNGHHDIMAGVIATRSALLAQQLYYIINSTGCGLSPFDCWLLSRGLKTLAIRVEKQQQNCIRIAKFLENIGFKVRYPGLKSHPQYELHSSMCSGYGAVLSFETGSVRLSEKIVENTDIFGIAVSFGCVNSLISMPCKMSHASIDAKTREEREFPEDLIRLCIGIENCDDLIDDLTKALLRSGAVKVNDRDELYNAVGIQPKL</sequence>
<comment type="catalytic activity">
    <reaction evidence="11">
        <text>an S-substituted L-cysteine + H2O = a thiol + pyruvate + NH4(+)</text>
        <dbReference type="Rhea" id="RHEA:18121"/>
        <dbReference type="ChEBI" id="CHEBI:15361"/>
        <dbReference type="ChEBI" id="CHEBI:15377"/>
        <dbReference type="ChEBI" id="CHEBI:28938"/>
        <dbReference type="ChEBI" id="CHEBI:29256"/>
        <dbReference type="ChEBI" id="CHEBI:58717"/>
        <dbReference type="EC" id="4.4.1.13"/>
    </reaction>
</comment>
<evidence type="ECO:0000256" key="10">
    <source>
        <dbReference type="ARBA" id="ARBA00047517"/>
    </source>
</evidence>
<dbReference type="FunFam" id="3.40.640.10:FF:000009">
    <property type="entry name" value="Cystathionine gamma-synthase homolog"/>
    <property type="match status" value="1"/>
</dbReference>
<dbReference type="Gene3D" id="3.90.1150.10">
    <property type="entry name" value="Aspartate Aminotransferase, domain 1"/>
    <property type="match status" value="1"/>
</dbReference>
<dbReference type="NCBIfam" id="TIGR01329">
    <property type="entry name" value="cysta_beta_ly_E"/>
    <property type="match status" value="1"/>
</dbReference>
<keyword evidence="5 13" id="KW-0663">Pyridoxal phosphate</keyword>
<dbReference type="FunFam" id="3.90.1150.10:FF:000013">
    <property type="entry name" value="Cystathionine beta-lyase"/>
    <property type="match status" value="1"/>
</dbReference>
<dbReference type="Pfam" id="PF01053">
    <property type="entry name" value="Cys_Met_Meta_PP"/>
    <property type="match status" value="1"/>
</dbReference>
<dbReference type="GeneID" id="8045595"/>
<dbReference type="eggNOG" id="KOG0053">
    <property type="taxonomic scope" value="Eukaryota"/>
</dbReference>
<dbReference type="HOGENOM" id="CLU_018986_2_1_1"/>
<dbReference type="GO" id="GO:0071266">
    <property type="term" value="P:'de novo' L-methionine biosynthetic process"/>
    <property type="evidence" value="ECO:0007669"/>
    <property type="project" value="InterPro"/>
</dbReference>
<dbReference type="GO" id="GO:0047804">
    <property type="term" value="F:cysteine-S-conjugate beta-lyase activity"/>
    <property type="evidence" value="ECO:0007669"/>
    <property type="project" value="UniProtKB-EC"/>
</dbReference>
<dbReference type="KEGG" id="cdu:CD36_15360"/>
<keyword evidence="17" id="KW-1185">Reference proteome</keyword>
<keyword evidence="6" id="KW-0486">Methionine biosynthesis</keyword>
<evidence type="ECO:0000256" key="13">
    <source>
        <dbReference type="PIRSR" id="PIRSR001434-2"/>
    </source>
</evidence>
<dbReference type="InterPro" id="IPR015424">
    <property type="entry name" value="PyrdxlP-dep_Trfase"/>
</dbReference>
<dbReference type="InterPro" id="IPR054542">
    <property type="entry name" value="Cys_met_metab_PP"/>
</dbReference>